<gene>
    <name evidence="8" type="ORF">BCR35DRAFT_307033</name>
</gene>
<dbReference type="InParanoid" id="A0A1Y2EPS0"/>
<accession>A0A1Y2EPS0</accession>
<feature type="region of interest" description="Disordered" evidence="6">
    <location>
        <begin position="1"/>
        <end position="39"/>
    </location>
</feature>
<feature type="transmembrane region" description="Helical" evidence="7">
    <location>
        <begin position="46"/>
        <end position="65"/>
    </location>
</feature>
<dbReference type="OrthoDB" id="2802411at2759"/>
<dbReference type="Pfam" id="PF01679">
    <property type="entry name" value="Pmp3"/>
    <property type="match status" value="1"/>
</dbReference>
<proteinExistence type="inferred from homology"/>
<keyword evidence="4 7" id="KW-1133">Transmembrane helix</keyword>
<protein>
    <recommendedName>
        <fullName evidence="10">Plasma membrane proteolipid 3</fullName>
    </recommendedName>
</protein>
<evidence type="ECO:0000256" key="3">
    <source>
        <dbReference type="ARBA" id="ARBA00022692"/>
    </source>
</evidence>
<evidence type="ECO:0000256" key="2">
    <source>
        <dbReference type="ARBA" id="ARBA00009530"/>
    </source>
</evidence>
<comment type="similarity">
    <text evidence="2">Belongs to the UPF0057 (PMP3) family.</text>
</comment>
<comment type="caution">
    <text evidence="8">The sequence shown here is derived from an EMBL/GenBank/DDBJ whole genome shotgun (WGS) entry which is preliminary data.</text>
</comment>
<dbReference type="Proteomes" id="UP000193467">
    <property type="component" value="Unassembled WGS sequence"/>
</dbReference>
<reference evidence="8 9" key="1">
    <citation type="submission" date="2016-07" db="EMBL/GenBank/DDBJ databases">
        <title>Pervasive Adenine N6-methylation of Active Genes in Fungi.</title>
        <authorList>
            <consortium name="DOE Joint Genome Institute"/>
            <person name="Mondo S.J."/>
            <person name="Dannebaum R.O."/>
            <person name="Kuo R.C."/>
            <person name="Labutti K."/>
            <person name="Haridas S."/>
            <person name="Kuo A."/>
            <person name="Salamov A."/>
            <person name="Ahrendt S.R."/>
            <person name="Lipzen A."/>
            <person name="Sullivan W."/>
            <person name="Andreopoulos W.B."/>
            <person name="Clum A."/>
            <person name="Lindquist E."/>
            <person name="Daum C."/>
            <person name="Ramamoorthy G.K."/>
            <person name="Gryganskyi A."/>
            <person name="Culley D."/>
            <person name="Magnuson J.K."/>
            <person name="James T.Y."/>
            <person name="O'Malley M.A."/>
            <person name="Stajich J.E."/>
            <person name="Spatafora J.W."/>
            <person name="Visel A."/>
            <person name="Grigoriev I.V."/>
        </authorList>
    </citation>
    <scope>NUCLEOTIDE SEQUENCE [LARGE SCALE GENOMIC DNA]</scope>
    <source>
        <strain evidence="8 9">62-1032</strain>
    </source>
</reference>
<evidence type="ECO:0000313" key="8">
    <source>
        <dbReference type="EMBL" id="ORY73591.1"/>
    </source>
</evidence>
<evidence type="ECO:0000256" key="4">
    <source>
        <dbReference type="ARBA" id="ARBA00022989"/>
    </source>
</evidence>
<dbReference type="STRING" id="106004.A0A1Y2EPS0"/>
<evidence type="ECO:0000313" key="9">
    <source>
        <dbReference type="Proteomes" id="UP000193467"/>
    </source>
</evidence>
<keyword evidence="5 7" id="KW-0472">Membrane</keyword>
<evidence type="ECO:0000256" key="1">
    <source>
        <dbReference type="ARBA" id="ARBA00004370"/>
    </source>
</evidence>
<dbReference type="AlphaFoldDB" id="A0A1Y2EPS0"/>
<dbReference type="PANTHER" id="PTHR21659:SF112">
    <property type="entry name" value="PROTEIN SNA2-RELATED"/>
    <property type="match status" value="1"/>
</dbReference>
<keyword evidence="3 7" id="KW-0812">Transmembrane</keyword>
<dbReference type="PANTHER" id="PTHR21659">
    <property type="entry name" value="HYDROPHOBIC PROTEIN RCI2 LOW TEMPERATURE AND SALT RESPONSIVE PROTEIN LTI6 -RELATED"/>
    <property type="match status" value="1"/>
</dbReference>
<evidence type="ECO:0000256" key="7">
    <source>
        <dbReference type="SAM" id="Phobius"/>
    </source>
</evidence>
<comment type="subcellular location">
    <subcellularLocation>
        <location evidence="1">Membrane</location>
    </subcellularLocation>
</comment>
<name>A0A1Y2EPS0_9BASI</name>
<feature type="transmembrane region" description="Helical" evidence="7">
    <location>
        <begin position="77"/>
        <end position="95"/>
    </location>
</feature>
<evidence type="ECO:0000256" key="6">
    <source>
        <dbReference type="SAM" id="MobiDB-lite"/>
    </source>
</evidence>
<dbReference type="GO" id="GO:0016020">
    <property type="term" value="C:membrane"/>
    <property type="evidence" value="ECO:0007669"/>
    <property type="project" value="UniProtKB-SubCell"/>
</dbReference>
<keyword evidence="9" id="KW-1185">Reference proteome</keyword>
<organism evidence="8 9">
    <name type="scientific">Leucosporidium creatinivorum</name>
    <dbReference type="NCBI Taxonomy" id="106004"/>
    <lineage>
        <taxon>Eukaryota</taxon>
        <taxon>Fungi</taxon>
        <taxon>Dikarya</taxon>
        <taxon>Basidiomycota</taxon>
        <taxon>Pucciniomycotina</taxon>
        <taxon>Microbotryomycetes</taxon>
        <taxon>Leucosporidiales</taxon>
        <taxon>Leucosporidium</taxon>
    </lineage>
</organism>
<evidence type="ECO:0008006" key="10">
    <source>
        <dbReference type="Google" id="ProtNLM"/>
    </source>
</evidence>
<sequence>MEKTAPPPAAVQTWEQPPQTAHPAQPQPVAQPTPKHKKTVRERIDISDALLLVVAVFIPPFAVWLKRGCGGDLCINILLDFLGWIPGVIHAWYIICTKQ</sequence>
<evidence type="ECO:0000256" key="5">
    <source>
        <dbReference type="ARBA" id="ARBA00023136"/>
    </source>
</evidence>
<dbReference type="EMBL" id="MCGR01000045">
    <property type="protein sequence ID" value="ORY73591.1"/>
    <property type="molecule type" value="Genomic_DNA"/>
</dbReference>
<dbReference type="InterPro" id="IPR000612">
    <property type="entry name" value="PMP3"/>
</dbReference>